<feature type="binding site" evidence="12">
    <location>
        <position position="222"/>
    </location>
    <ligand>
        <name>Zn(2+)</name>
        <dbReference type="ChEBI" id="CHEBI:29105"/>
    </ligand>
</feature>
<dbReference type="Gene3D" id="3.20.20.140">
    <property type="entry name" value="Metal-dependent hydrolases"/>
    <property type="match status" value="1"/>
</dbReference>
<feature type="binding site" evidence="11">
    <location>
        <begin position="225"/>
        <end position="226"/>
    </location>
    <ligand>
        <name>substrate</name>
    </ligand>
</feature>
<evidence type="ECO:0000256" key="3">
    <source>
        <dbReference type="ARBA" id="ARBA00018029"/>
    </source>
</evidence>
<accession>A0A173YDE8</accession>
<evidence type="ECO:0000256" key="12">
    <source>
        <dbReference type="PIRSR" id="PIRSR038994-3"/>
    </source>
</evidence>
<dbReference type="GO" id="GO:0006046">
    <property type="term" value="P:N-acetylglucosamine catabolic process"/>
    <property type="evidence" value="ECO:0007669"/>
    <property type="project" value="TreeGrafter"/>
</dbReference>
<dbReference type="GO" id="GO:0046872">
    <property type="term" value="F:metal ion binding"/>
    <property type="evidence" value="ECO:0007669"/>
    <property type="project" value="UniProtKB-KW"/>
</dbReference>
<dbReference type="PANTHER" id="PTHR11113:SF14">
    <property type="entry name" value="N-ACETYLGLUCOSAMINE-6-PHOSPHATE DEACETYLASE"/>
    <property type="match status" value="1"/>
</dbReference>
<dbReference type="EMBL" id="CYYU01000004">
    <property type="protein sequence ID" value="CUN62142.1"/>
    <property type="molecule type" value="Genomic_DNA"/>
</dbReference>
<evidence type="ECO:0000313" key="14">
    <source>
        <dbReference type="EMBL" id="CUN62142.1"/>
    </source>
</evidence>
<dbReference type="Gene3D" id="2.30.40.10">
    <property type="entry name" value="Urease, subunit C, domain 1"/>
    <property type="match status" value="1"/>
</dbReference>
<dbReference type="PANTHER" id="PTHR11113">
    <property type="entry name" value="N-ACETYLGLUCOSAMINE-6-PHOSPHATE DEACETYLASE"/>
    <property type="match status" value="1"/>
</dbReference>
<evidence type="ECO:0000256" key="8">
    <source>
        <dbReference type="ARBA" id="ARBA00060590"/>
    </source>
</evidence>
<comment type="cofactor">
    <cofactor evidence="12">
        <name>a divalent metal cation</name>
        <dbReference type="ChEBI" id="CHEBI:60240"/>
    </cofactor>
    <text evidence="12">Binds 1 divalent metal cation per subunit.</text>
</comment>
<evidence type="ECO:0000259" key="13">
    <source>
        <dbReference type="Pfam" id="PF01979"/>
    </source>
</evidence>
<evidence type="ECO:0000256" key="9">
    <source>
        <dbReference type="PIRNR" id="PIRNR038994"/>
    </source>
</evidence>
<dbReference type="InterPro" id="IPR006680">
    <property type="entry name" value="Amidohydro-rel"/>
</dbReference>
<feature type="domain" description="Amidohydrolase-related" evidence="13">
    <location>
        <begin position="59"/>
        <end position="382"/>
    </location>
</feature>
<dbReference type="Proteomes" id="UP000095546">
    <property type="component" value="Unassembled WGS sequence"/>
</dbReference>
<gene>
    <name evidence="14" type="primary">nagA</name>
    <name evidence="14" type="ORF">ERS852385_00930</name>
</gene>
<feature type="binding site" evidence="12">
    <location>
        <position position="137"/>
    </location>
    <ligand>
        <name>Zn(2+)</name>
        <dbReference type="ChEBI" id="CHEBI:29105"/>
    </ligand>
</feature>
<dbReference type="STRING" id="187979.ERS852385_00930"/>
<evidence type="ECO:0000256" key="2">
    <source>
        <dbReference type="ARBA" id="ARBA00011899"/>
    </source>
</evidence>
<dbReference type="OrthoDB" id="9776488at2"/>
<dbReference type="GO" id="GO:0008448">
    <property type="term" value="F:N-acetylglucosamine-6-phosphate deacetylase activity"/>
    <property type="evidence" value="ECO:0007669"/>
    <property type="project" value="UniProtKB-EC"/>
</dbReference>
<sequence>MKAIINGRFIIPDESGRFKVEEGLALFFDEKIQAIRPAATVTAAEREGLEACIDARGAYVAPGFLNVHIHGCVGADTMDDDPEAIRKMQRFQAKTGVTSFLPTTMTYDFPTLARAFRHVREAMKRPEGARILGCHMEGPFISPAKKGAQAEKNIAKADFEKIAPYEDIVKIITVAPEELHDNGQFIADCHERGIVVSLGHTAADYETARQAIEQYGAKHITHLFNAMTGLHQRHPGVVGAALDTDANCELIVDNVHIHPAVQRLVYRLKKDHLILITDSLRACGLGDGPSELGGQKVFVKGTLATLEDGTIAGSVLCMNDGLRIFRENTGAPIEEVIEAVTKTPAAELGLYDKLGSLSVGKLADITIFDDALNIHRTIVAGRDAWKA</sequence>
<dbReference type="SUPFAM" id="SSF51338">
    <property type="entry name" value="Composite domain of metallo-dependent hydrolases"/>
    <property type="match status" value="1"/>
</dbReference>
<feature type="binding site" evidence="11">
    <location>
        <position position="233"/>
    </location>
    <ligand>
        <name>substrate</name>
    </ligand>
</feature>
<feature type="binding site" evidence="11">
    <location>
        <position position="148"/>
    </location>
    <ligand>
        <name>substrate</name>
    </ligand>
</feature>
<feature type="binding site" evidence="11">
    <location>
        <begin position="311"/>
        <end position="313"/>
    </location>
    <ligand>
        <name>substrate</name>
    </ligand>
</feature>
<reference evidence="14 15" key="1">
    <citation type="submission" date="2015-09" db="EMBL/GenBank/DDBJ databases">
        <authorList>
            <consortium name="Pathogen Informatics"/>
        </authorList>
    </citation>
    <scope>NUCLEOTIDE SEQUENCE [LARGE SCALE GENOMIC DNA]</scope>
    <source>
        <strain evidence="14 15">2789STDY5608828</strain>
    </source>
</reference>
<dbReference type="InterPro" id="IPR032466">
    <property type="entry name" value="Metal_Hydrolase"/>
</dbReference>
<evidence type="ECO:0000256" key="10">
    <source>
        <dbReference type="PIRSR" id="PIRSR038994-1"/>
    </source>
</evidence>
<name>A0A173YDE8_9FIRM</name>
<dbReference type="NCBIfam" id="TIGR00221">
    <property type="entry name" value="nagA"/>
    <property type="match status" value="1"/>
</dbReference>
<evidence type="ECO:0000313" key="15">
    <source>
        <dbReference type="Proteomes" id="UP000095546"/>
    </source>
</evidence>
<feature type="binding site" evidence="11">
    <location>
        <position position="256"/>
    </location>
    <ligand>
        <name>substrate</name>
    </ligand>
</feature>
<dbReference type="RefSeq" id="WP_055160983.1">
    <property type="nucleotide sequence ID" value="NZ_CABIWZ010000004.1"/>
</dbReference>
<keyword evidence="4 12" id="KW-0479">Metal-binding</keyword>
<evidence type="ECO:0000256" key="7">
    <source>
        <dbReference type="ARBA" id="ARBA00047647"/>
    </source>
</evidence>
<evidence type="ECO:0000256" key="4">
    <source>
        <dbReference type="ARBA" id="ARBA00022723"/>
    </source>
</evidence>
<dbReference type="Pfam" id="PF01979">
    <property type="entry name" value="Amidohydro_1"/>
    <property type="match status" value="1"/>
</dbReference>
<protein>
    <recommendedName>
        <fullName evidence="3">N-acetylglucosamine-6-phosphate deacetylase</fullName>
        <ecNumber evidence="2">3.5.1.25</ecNumber>
    </recommendedName>
</protein>
<dbReference type="AlphaFoldDB" id="A0A173YDE8"/>
<keyword evidence="15" id="KW-1185">Reference proteome</keyword>
<comment type="similarity">
    <text evidence="1 9">Belongs to the metallo-dependent hydrolases superfamily. NagA family.</text>
</comment>
<keyword evidence="5 9" id="KW-0378">Hydrolase</keyword>
<evidence type="ECO:0000256" key="5">
    <source>
        <dbReference type="ARBA" id="ARBA00022801"/>
    </source>
</evidence>
<dbReference type="CDD" id="cd00854">
    <property type="entry name" value="NagA"/>
    <property type="match status" value="1"/>
</dbReference>
<dbReference type="SUPFAM" id="SSF51556">
    <property type="entry name" value="Metallo-dependent hydrolases"/>
    <property type="match status" value="1"/>
</dbReference>
<keyword evidence="6 9" id="KW-0119">Carbohydrate metabolism</keyword>
<dbReference type="InterPro" id="IPR003764">
    <property type="entry name" value="GlcNAc_6-P_deAcase"/>
</dbReference>
<dbReference type="eggNOG" id="COG1820">
    <property type="taxonomic scope" value="Bacteria"/>
</dbReference>
<evidence type="ECO:0000256" key="11">
    <source>
        <dbReference type="PIRSR" id="PIRSR038994-2"/>
    </source>
</evidence>
<evidence type="ECO:0000256" key="6">
    <source>
        <dbReference type="ARBA" id="ARBA00023277"/>
    </source>
</evidence>
<feature type="active site" description="Proton donor/acceptor" evidence="10">
    <location>
        <position position="278"/>
    </location>
</feature>
<dbReference type="FunFam" id="3.20.20.140:FF:000004">
    <property type="entry name" value="N-acetylglucosamine-6-phosphate deacetylase"/>
    <property type="match status" value="1"/>
</dbReference>
<proteinExistence type="inferred from homology"/>
<comment type="catalytic activity">
    <reaction evidence="7">
        <text>N-acetyl-D-glucosamine 6-phosphate + H2O = D-glucosamine 6-phosphate + acetate</text>
        <dbReference type="Rhea" id="RHEA:22936"/>
        <dbReference type="ChEBI" id="CHEBI:15377"/>
        <dbReference type="ChEBI" id="CHEBI:30089"/>
        <dbReference type="ChEBI" id="CHEBI:57513"/>
        <dbReference type="ChEBI" id="CHEBI:58725"/>
        <dbReference type="EC" id="3.5.1.25"/>
    </reaction>
</comment>
<comment type="pathway">
    <text evidence="8">Amino-sugar metabolism; N-acetylneuraminate degradation; D-fructose 6-phosphate from N-acetylneuraminate: step 4/5.</text>
</comment>
<evidence type="ECO:0000256" key="1">
    <source>
        <dbReference type="ARBA" id="ARBA00010716"/>
    </source>
</evidence>
<feature type="binding site" evidence="12">
    <location>
        <position position="200"/>
    </location>
    <ligand>
        <name>Zn(2+)</name>
        <dbReference type="ChEBI" id="CHEBI:29105"/>
    </ligand>
</feature>
<dbReference type="EC" id="3.5.1.25" evidence="2"/>
<dbReference type="InterPro" id="IPR011059">
    <property type="entry name" value="Metal-dep_hydrolase_composite"/>
</dbReference>
<organism evidence="14 15">
    <name type="scientific">Mitsuokella jalaludinii</name>
    <dbReference type="NCBI Taxonomy" id="187979"/>
    <lineage>
        <taxon>Bacteria</taxon>
        <taxon>Bacillati</taxon>
        <taxon>Bacillota</taxon>
        <taxon>Negativicutes</taxon>
        <taxon>Selenomonadales</taxon>
        <taxon>Selenomonadaceae</taxon>
        <taxon>Mitsuokella</taxon>
    </lineage>
</organism>
<dbReference type="PIRSF" id="PIRSF038994">
    <property type="entry name" value="NagA"/>
    <property type="match status" value="1"/>
</dbReference>